<dbReference type="Proteomes" id="UP001141327">
    <property type="component" value="Unassembled WGS sequence"/>
</dbReference>
<sequence>MRIQVVSDLHLEFAHDPPVDIKPYASYLALCGDISVSFGQGLKNYQDFIARHAPRFKKIFIIAGNHEAYHRDSNVVTLSQTHAILTATFSIYPNVFFLDRGSELIEEGWRILGCTLWSHVPPGRTEAVMDSLNDYRRIFVEDTAPPDDDGGCRYSVPSFAAAASVFLRYPKASPSHSPSPLSNTTTAPEASTPPDPDESPSRYSRDGFAEIFEDAEHAHHHHHRDGGGHRRSLSMQQQQVSGGSPSTPPRPEESAHTRSPSAPPPFLGAATPPAVRLLQVEDTNALHACDVAWLEGELEAACQRGEQVIVLTHHAPILNSNPNHEHTEDLFTAAFETDLSPLMARWSWTTHRPAPAATPATTPATTLATSPTAEGGSTPSLSSVSSLTHAMDGVSMAPPPSPASSTSSPLATSPPLSQASAGTVSITPASPSITSPATRAGLRVWFFGHTHWSSATQVSGVLVRSNQCGYPHEQHRTKGAPYNLCNFAFVWDSDDEVGTAADVRTLQDRFTTDLVLAKKRRDEIRQAHWDMQHTNPYHDALAAGAAAAKAEKNAAAPWLAPKAGMAQPPMRARENEPRRRLPSDVQHILDQVPSPKEQPITEITLENMPYVTWKDRVWSALLVILGVLVLYYSNFIPVVRQHPLINHTFMNIGFLLLSIFVAMGAFVVIRTGYIHKIPFTEWPKVHSVLVPLSTVFVLVSLIWFVAGLWPVFTFWSLLIVGLWVSCIWNAMYLLPNF</sequence>
<dbReference type="InterPro" id="IPR029052">
    <property type="entry name" value="Metallo-depent_PP-like"/>
</dbReference>
<feature type="compositionally biased region" description="Polar residues" evidence="1">
    <location>
        <begin position="233"/>
        <end position="245"/>
    </location>
</feature>
<protein>
    <recommendedName>
        <fullName evidence="5">Calcineurin-like phosphoesterase domain-containing protein</fullName>
    </recommendedName>
</protein>
<comment type="caution">
    <text evidence="3">The sequence shown here is derived from an EMBL/GenBank/DDBJ whole genome shotgun (WGS) entry which is preliminary data.</text>
</comment>
<accession>A0ABQ8USB1</accession>
<feature type="compositionally biased region" description="Polar residues" evidence="1">
    <location>
        <begin position="174"/>
        <end position="189"/>
    </location>
</feature>
<evidence type="ECO:0000256" key="1">
    <source>
        <dbReference type="SAM" id="MobiDB-lite"/>
    </source>
</evidence>
<feature type="region of interest" description="Disordered" evidence="1">
    <location>
        <begin position="218"/>
        <end position="268"/>
    </location>
</feature>
<feature type="compositionally biased region" description="Low complexity" evidence="1">
    <location>
        <begin position="353"/>
        <end position="388"/>
    </location>
</feature>
<evidence type="ECO:0008006" key="5">
    <source>
        <dbReference type="Google" id="ProtNLM"/>
    </source>
</evidence>
<organism evidence="3 4">
    <name type="scientific">Paratrimastix pyriformis</name>
    <dbReference type="NCBI Taxonomy" id="342808"/>
    <lineage>
        <taxon>Eukaryota</taxon>
        <taxon>Metamonada</taxon>
        <taxon>Preaxostyla</taxon>
        <taxon>Paratrimastigidae</taxon>
        <taxon>Paratrimastix</taxon>
    </lineage>
</organism>
<feature type="compositionally biased region" description="Basic residues" evidence="1">
    <location>
        <begin position="218"/>
        <end position="232"/>
    </location>
</feature>
<keyword evidence="2" id="KW-1133">Transmembrane helix</keyword>
<feature type="transmembrane region" description="Helical" evidence="2">
    <location>
        <begin position="712"/>
        <end position="734"/>
    </location>
</feature>
<feature type="region of interest" description="Disordered" evidence="1">
    <location>
        <begin position="171"/>
        <end position="204"/>
    </location>
</feature>
<dbReference type="Pfam" id="PF20479">
    <property type="entry name" value="TMEM128"/>
    <property type="match status" value="1"/>
</dbReference>
<keyword evidence="2" id="KW-0472">Membrane</keyword>
<keyword evidence="4" id="KW-1185">Reference proteome</keyword>
<keyword evidence="2" id="KW-0812">Transmembrane</keyword>
<proteinExistence type="predicted"/>
<feature type="region of interest" description="Disordered" evidence="1">
    <location>
        <begin position="353"/>
        <end position="433"/>
    </location>
</feature>
<dbReference type="SUPFAM" id="SSF56300">
    <property type="entry name" value="Metallo-dependent phosphatases"/>
    <property type="match status" value="1"/>
</dbReference>
<feature type="transmembrane region" description="Helical" evidence="2">
    <location>
        <begin position="685"/>
        <end position="706"/>
    </location>
</feature>
<feature type="transmembrane region" description="Helical" evidence="2">
    <location>
        <begin position="617"/>
        <end position="636"/>
    </location>
</feature>
<feature type="compositionally biased region" description="Low complexity" evidence="1">
    <location>
        <begin position="403"/>
        <end position="433"/>
    </location>
</feature>
<dbReference type="PANTHER" id="PTHR37844">
    <property type="entry name" value="SER/THR PROTEIN PHOSPHATASE SUPERFAMILY (AFU_ORTHOLOGUE AFUA_1G14840)"/>
    <property type="match status" value="1"/>
</dbReference>
<dbReference type="EMBL" id="JAPMOS010000008">
    <property type="protein sequence ID" value="KAJ4461238.1"/>
    <property type="molecule type" value="Genomic_DNA"/>
</dbReference>
<evidence type="ECO:0000256" key="2">
    <source>
        <dbReference type="SAM" id="Phobius"/>
    </source>
</evidence>
<reference evidence="3" key="1">
    <citation type="journal article" date="2022" name="bioRxiv">
        <title>Genomics of Preaxostyla Flagellates Illuminates Evolutionary Transitions and the Path Towards Mitochondrial Loss.</title>
        <authorList>
            <person name="Novak L.V.F."/>
            <person name="Treitli S.C."/>
            <person name="Pyrih J."/>
            <person name="Halakuc P."/>
            <person name="Pipaliya S.V."/>
            <person name="Vacek V."/>
            <person name="Brzon O."/>
            <person name="Soukal P."/>
            <person name="Eme L."/>
            <person name="Dacks J.B."/>
            <person name="Karnkowska A."/>
            <person name="Elias M."/>
            <person name="Hampl V."/>
        </authorList>
    </citation>
    <scope>NUCLEOTIDE SEQUENCE</scope>
    <source>
        <strain evidence="3">RCP-MX</strain>
    </source>
</reference>
<evidence type="ECO:0000313" key="3">
    <source>
        <dbReference type="EMBL" id="KAJ4461238.1"/>
    </source>
</evidence>
<gene>
    <name evidence="3" type="ORF">PAPYR_2268</name>
</gene>
<dbReference type="PANTHER" id="PTHR37844:SF2">
    <property type="entry name" value="SER_THR PROTEIN PHOSPHATASE SUPERFAMILY (AFU_ORTHOLOGUE AFUA_1G14840)"/>
    <property type="match status" value="1"/>
</dbReference>
<evidence type="ECO:0000313" key="4">
    <source>
        <dbReference type="Proteomes" id="UP001141327"/>
    </source>
</evidence>
<dbReference type="InterPro" id="IPR033579">
    <property type="entry name" value="TMEM128"/>
</dbReference>
<feature type="transmembrane region" description="Helical" evidence="2">
    <location>
        <begin position="648"/>
        <end position="673"/>
    </location>
</feature>
<name>A0ABQ8USB1_9EUKA</name>